<dbReference type="InterPro" id="IPR011059">
    <property type="entry name" value="Metal-dep_hydrolase_composite"/>
</dbReference>
<keyword evidence="3" id="KW-1185">Reference proteome</keyword>
<evidence type="ECO:0000313" key="3">
    <source>
        <dbReference type="Proteomes" id="UP000220922"/>
    </source>
</evidence>
<dbReference type="EMBL" id="LYXE01000092">
    <property type="protein sequence ID" value="PDV98594.1"/>
    <property type="molecule type" value="Genomic_DNA"/>
</dbReference>
<sequence>MSLTATLLVRNARIATLDPALPHAEAMAVVGDRIAWLGSDADADTWHGPATIVLDAEGRRILPGLIDSHFHLLSGALSLGQLALEDATDLAEVQTRLRTAATTLPQDAWLIGRGWKYRLFAGGETIHRHLLDAVVPDRPVFLTAFDGHTAWVNTRALQMAGMLHGAETGSAFSTVVLDDAGFATGELRESEAMTLVSRLLPPVTDATRLTLLRQALRQLAALGLTSVHNMDGDEHQVKLLQHLIANDELSLRILLPLSLSPGDDPDCIKQWAATTGQLHGPYLRTGAVKLFMDGVVESKTALLLTPYADGSGDLGVANYGFEEFVHLASTADALGLQVFVHAIGDAAVRQTLDGFAAIQQANGQRDTRHRIEHVELLDPADAPRFAELGVIAAIQPIHANFGLDPQNTWRRMSGPARWPWGFAWRRLRAANARLALGSDWPVADANPFKGIHVALNRQPLDHGLPDQRLTLEEALAGYTTWAAYAGHRDDDQGQLAPGYLADFIVLDRDPYSLPAEELATIKVILTIVGGKIIFAAS</sequence>
<dbReference type="OrthoDB" id="9767366at2"/>
<dbReference type="GO" id="GO:0016810">
    <property type="term" value="F:hydrolase activity, acting on carbon-nitrogen (but not peptide) bonds"/>
    <property type="evidence" value="ECO:0007669"/>
    <property type="project" value="InterPro"/>
</dbReference>
<comment type="caution">
    <text evidence="2">The sequence shown here is derived from an EMBL/GenBank/DDBJ whole genome shotgun (WGS) entry which is preliminary data.</text>
</comment>
<keyword evidence="2" id="KW-0378">Hydrolase</keyword>
<dbReference type="CDD" id="cd01300">
    <property type="entry name" value="YtcJ_like"/>
    <property type="match status" value="1"/>
</dbReference>
<dbReference type="RefSeq" id="WP_097653417.1">
    <property type="nucleotide sequence ID" value="NZ_LYXE01000092.1"/>
</dbReference>
<dbReference type="PANTHER" id="PTHR22642">
    <property type="entry name" value="IMIDAZOLONEPROPIONASE"/>
    <property type="match status" value="1"/>
</dbReference>
<dbReference type="Gene3D" id="2.30.40.10">
    <property type="entry name" value="Urease, subunit C, domain 1"/>
    <property type="match status" value="1"/>
</dbReference>
<dbReference type="AlphaFoldDB" id="A0A2H3KTH8"/>
<feature type="domain" description="Amidohydrolase 3" evidence="1">
    <location>
        <begin position="53"/>
        <end position="534"/>
    </location>
</feature>
<reference evidence="2 3" key="1">
    <citation type="submission" date="2016-05" db="EMBL/GenBank/DDBJ databases">
        <authorList>
            <person name="Lavstsen T."/>
            <person name="Jespersen J.S."/>
        </authorList>
    </citation>
    <scope>NUCLEOTIDE SEQUENCE [LARGE SCALE GENOMIC DNA]</scope>
    <source>
        <strain evidence="2 3">B7-9</strain>
    </source>
</reference>
<dbReference type="Proteomes" id="UP000220922">
    <property type="component" value="Unassembled WGS sequence"/>
</dbReference>
<dbReference type="Pfam" id="PF07969">
    <property type="entry name" value="Amidohydro_3"/>
    <property type="match status" value="1"/>
</dbReference>
<dbReference type="SUPFAM" id="SSF51338">
    <property type="entry name" value="Composite domain of metallo-dependent hydrolases"/>
    <property type="match status" value="1"/>
</dbReference>
<protein>
    <submittedName>
        <fullName evidence="2">Amidohydrolase</fullName>
    </submittedName>
</protein>
<dbReference type="InterPro" id="IPR013108">
    <property type="entry name" value="Amidohydro_3"/>
</dbReference>
<dbReference type="PANTHER" id="PTHR22642:SF2">
    <property type="entry name" value="PROTEIN LONG AFTER FAR-RED 3"/>
    <property type="match status" value="1"/>
</dbReference>
<dbReference type="InterPro" id="IPR033932">
    <property type="entry name" value="YtcJ-like"/>
</dbReference>
<dbReference type="InterPro" id="IPR032466">
    <property type="entry name" value="Metal_Hydrolase"/>
</dbReference>
<evidence type="ECO:0000259" key="1">
    <source>
        <dbReference type="Pfam" id="PF07969"/>
    </source>
</evidence>
<evidence type="ECO:0000313" key="2">
    <source>
        <dbReference type="EMBL" id="PDV98594.1"/>
    </source>
</evidence>
<name>A0A2H3KTH8_9CHLR</name>
<gene>
    <name evidence="2" type="ORF">A9Q02_14950</name>
</gene>
<dbReference type="Gene3D" id="3.10.310.70">
    <property type="match status" value="1"/>
</dbReference>
<proteinExistence type="predicted"/>
<accession>A0A2H3KTH8</accession>
<dbReference type="SUPFAM" id="SSF51556">
    <property type="entry name" value="Metallo-dependent hydrolases"/>
    <property type="match status" value="1"/>
</dbReference>
<organism evidence="2 3">
    <name type="scientific">Candidatus Chloroploca asiatica</name>
    <dbReference type="NCBI Taxonomy" id="1506545"/>
    <lineage>
        <taxon>Bacteria</taxon>
        <taxon>Bacillati</taxon>
        <taxon>Chloroflexota</taxon>
        <taxon>Chloroflexia</taxon>
        <taxon>Chloroflexales</taxon>
        <taxon>Chloroflexineae</taxon>
        <taxon>Oscillochloridaceae</taxon>
        <taxon>Candidatus Chloroploca</taxon>
    </lineage>
</organism>
<dbReference type="Gene3D" id="3.20.20.140">
    <property type="entry name" value="Metal-dependent hydrolases"/>
    <property type="match status" value="1"/>
</dbReference>